<evidence type="ECO:0000256" key="3">
    <source>
        <dbReference type="PIRSR" id="PIRSR017388-2"/>
    </source>
</evidence>
<evidence type="ECO:0000256" key="1">
    <source>
        <dbReference type="ARBA" id="ARBA00022801"/>
    </source>
</evidence>
<dbReference type="Proteomes" id="UP000214746">
    <property type="component" value="Unassembled WGS sequence"/>
</dbReference>
<dbReference type="GO" id="GO:0052689">
    <property type="term" value="F:carboxylic ester hydrolase activity"/>
    <property type="evidence" value="ECO:0007669"/>
    <property type="project" value="InterPro"/>
</dbReference>
<dbReference type="InterPro" id="IPR050266">
    <property type="entry name" value="AB_hydrolase_sf"/>
</dbReference>
<keyword evidence="6" id="KW-1185">Reference proteome</keyword>
<dbReference type="PIRSF" id="PIRSF017388">
    <property type="entry name" value="Esterase_lipase"/>
    <property type="match status" value="1"/>
</dbReference>
<dbReference type="InterPro" id="IPR029058">
    <property type="entry name" value="AB_hydrolase_fold"/>
</dbReference>
<keyword evidence="1 5" id="KW-0378">Hydrolase</keyword>
<feature type="binding site" evidence="3">
    <location>
        <position position="89"/>
    </location>
    <ligand>
        <name>substrate</name>
    </ligand>
</feature>
<dbReference type="SUPFAM" id="SSF53474">
    <property type="entry name" value="alpha/beta-Hydrolases"/>
    <property type="match status" value="1"/>
</dbReference>
<feature type="binding site" evidence="3">
    <location>
        <position position="20"/>
    </location>
    <ligand>
        <name>substrate</name>
    </ligand>
</feature>
<evidence type="ECO:0000256" key="2">
    <source>
        <dbReference type="PIRSR" id="PIRSR017388-1"/>
    </source>
</evidence>
<dbReference type="InterPro" id="IPR000073">
    <property type="entry name" value="AB_hydrolase_1"/>
</dbReference>
<dbReference type="Gene3D" id="3.40.50.1820">
    <property type="entry name" value="alpha/beta hydrolase"/>
    <property type="match status" value="1"/>
</dbReference>
<dbReference type="GO" id="GO:0016020">
    <property type="term" value="C:membrane"/>
    <property type="evidence" value="ECO:0007669"/>
    <property type="project" value="TreeGrafter"/>
</dbReference>
<evidence type="ECO:0000313" key="5">
    <source>
        <dbReference type="EMBL" id="PZE21849.1"/>
    </source>
</evidence>
<dbReference type="OrthoDB" id="9786110at2"/>
<feature type="domain" description="AB hydrolase-1" evidence="4">
    <location>
        <begin position="15"/>
        <end position="215"/>
    </location>
</feature>
<dbReference type="EMBL" id="NHRJ02000002">
    <property type="protein sequence ID" value="PZE21849.1"/>
    <property type="molecule type" value="Genomic_DNA"/>
</dbReference>
<feature type="active site" description="Nucleophile" evidence="2">
    <location>
        <position position="88"/>
    </location>
</feature>
<dbReference type="Pfam" id="PF12697">
    <property type="entry name" value="Abhydrolase_6"/>
    <property type="match status" value="1"/>
</dbReference>
<sequence>MPQERSPAVDNKQCLLLHGFTGGPYEVTPLADHLAELGMTCHVPVLPGHDPELRTLGQVSWRDWLEGASQEADRLTKRHGRIDLVGFSMGGLLAAYLANRFPVRRLVLLNAAVFYFSPQRFIKDIRRRIKLRDWAFWDWKIKKTPLPATLQFVTLNRRMRPELSKIEVPTLIAQGARDPIIHPKSAIYLYQHVKGEKELHVFPNTRHMICLEPEAPIVFAAVAQFLDKP</sequence>
<comment type="caution">
    <text evidence="5">The sequence shown here is derived from an EMBL/GenBank/DDBJ whole genome shotgun (WGS) entry which is preliminary data.</text>
</comment>
<evidence type="ECO:0000259" key="4">
    <source>
        <dbReference type="Pfam" id="PF12697"/>
    </source>
</evidence>
<dbReference type="InterPro" id="IPR012354">
    <property type="entry name" value="Esterase_lipase"/>
</dbReference>
<accession>A0A2W1NAX2</accession>
<protein>
    <submittedName>
        <fullName evidence="5">Alpha/beta fold hydrolase</fullName>
    </submittedName>
</protein>
<proteinExistence type="predicted"/>
<organism evidence="5 6">
    <name type="scientific">Paenibacillus xerothermodurans</name>
    <dbReference type="NCBI Taxonomy" id="1977292"/>
    <lineage>
        <taxon>Bacteria</taxon>
        <taxon>Bacillati</taxon>
        <taxon>Bacillota</taxon>
        <taxon>Bacilli</taxon>
        <taxon>Bacillales</taxon>
        <taxon>Paenibacillaceae</taxon>
        <taxon>Paenibacillus</taxon>
    </lineage>
</organism>
<feature type="active site" description="Charge relay system" evidence="2">
    <location>
        <position position="207"/>
    </location>
</feature>
<dbReference type="PANTHER" id="PTHR43798:SF31">
    <property type="entry name" value="AB HYDROLASE SUPERFAMILY PROTEIN YCLE"/>
    <property type="match status" value="1"/>
</dbReference>
<dbReference type="AlphaFoldDB" id="A0A2W1NAX2"/>
<evidence type="ECO:0000313" key="6">
    <source>
        <dbReference type="Proteomes" id="UP000214746"/>
    </source>
</evidence>
<reference evidence="5" key="1">
    <citation type="submission" date="2018-06" db="EMBL/GenBank/DDBJ databases">
        <title>Paenibacillus xerothermodurans sp. nov. an extremely dry heat resistant spore forming bacterium isolated from the soil of Cape Canaveral, Florida.</title>
        <authorList>
            <person name="Seuylemezian A."/>
            <person name="Kaur N."/>
            <person name="Patil P."/>
            <person name="Patil P."/>
            <person name="Mayilraj S."/>
            <person name="Vaishampayan P."/>
        </authorList>
    </citation>
    <scope>NUCLEOTIDE SEQUENCE [LARGE SCALE GENOMIC DNA]</scope>
    <source>
        <strain evidence="5">ATCC 27380</strain>
    </source>
</reference>
<gene>
    <name evidence="5" type="ORF">CBW46_005440</name>
</gene>
<feature type="active site" description="Charge relay system" evidence="2">
    <location>
        <position position="178"/>
    </location>
</feature>
<name>A0A2W1NAX2_PAEXE</name>
<dbReference type="PANTHER" id="PTHR43798">
    <property type="entry name" value="MONOACYLGLYCEROL LIPASE"/>
    <property type="match status" value="1"/>
</dbReference>